<dbReference type="EMBL" id="JAQQWP010000002">
    <property type="protein sequence ID" value="KAK8129949.1"/>
    <property type="molecule type" value="Genomic_DNA"/>
</dbReference>
<accession>A0AAW0R824</accession>
<organism evidence="2 3">
    <name type="scientific">Apiospora kogelbergensis</name>
    <dbReference type="NCBI Taxonomy" id="1337665"/>
    <lineage>
        <taxon>Eukaryota</taxon>
        <taxon>Fungi</taxon>
        <taxon>Dikarya</taxon>
        <taxon>Ascomycota</taxon>
        <taxon>Pezizomycotina</taxon>
        <taxon>Sordariomycetes</taxon>
        <taxon>Xylariomycetidae</taxon>
        <taxon>Amphisphaeriales</taxon>
        <taxon>Apiosporaceae</taxon>
        <taxon>Apiospora</taxon>
    </lineage>
</organism>
<evidence type="ECO:0000256" key="1">
    <source>
        <dbReference type="SAM" id="SignalP"/>
    </source>
</evidence>
<feature type="chain" id="PRO_5043665181" evidence="1">
    <location>
        <begin position="21"/>
        <end position="165"/>
    </location>
</feature>
<protein>
    <submittedName>
        <fullName evidence="2">Uncharacterized protein</fullName>
    </submittedName>
</protein>
<reference evidence="2 3" key="1">
    <citation type="submission" date="2023-01" db="EMBL/GenBank/DDBJ databases">
        <title>Analysis of 21 Apiospora genomes using comparative genomics revels a genus with tremendous synthesis potential of carbohydrate active enzymes and secondary metabolites.</title>
        <authorList>
            <person name="Sorensen T."/>
        </authorList>
    </citation>
    <scope>NUCLEOTIDE SEQUENCE [LARGE SCALE GENOMIC DNA]</scope>
    <source>
        <strain evidence="2 3">CBS 117206</strain>
    </source>
</reference>
<gene>
    <name evidence="2" type="ORF">PG999_002329</name>
</gene>
<evidence type="ECO:0000313" key="3">
    <source>
        <dbReference type="Proteomes" id="UP001392437"/>
    </source>
</evidence>
<keyword evidence="3" id="KW-1185">Reference proteome</keyword>
<proteinExistence type="predicted"/>
<evidence type="ECO:0000313" key="2">
    <source>
        <dbReference type="EMBL" id="KAK8129949.1"/>
    </source>
</evidence>
<dbReference type="Proteomes" id="UP001392437">
    <property type="component" value="Unassembled WGS sequence"/>
</dbReference>
<name>A0AAW0R824_9PEZI</name>
<dbReference type="AlphaFoldDB" id="A0AAW0R824"/>
<feature type="signal peptide" evidence="1">
    <location>
        <begin position="1"/>
        <end position="20"/>
    </location>
</feature>
<sequence>MKHPHSFLAFFACTSSLTEACTRTWMYYKTQTNLATKENTTTAYYEVWDEGGRVCSGKNVTETEPFFSSRKSDGSCDDLSVAELWANGSASMAYYLYGESPGDYLSIVNITGGDFGVVSACDCSGNGVCTSICSEWEICFNGEQEDCEDYRCMMCGLGSSNCPQY</sequence>
<comment type="caution">
    <text evidence="2">The sequence shown here is derived from an EMBL/GenBank/DDBJ whole genome shotgun (WGS) entry which is preliminary data.</text>
</comment>
<keyword evidence="1" id="KW-0732">Signal</keyword>